<dbReference type="RefSeq" id="WP_126775676.1">
    <property type="nucleotide sequence ID" value="NZ_PIPM01000001.1"/>
</dbReference>
<dbReference type="OrthoDB" id="9801454at2"/>
<evidence type="ECO:0000313" key="2">
    <source>
        <dbReference type="EMBL" id="RUO36364.1"/>
    </source>
</evidence>
<dbReference type="InterPro" id="IPR036653">
    <property type="entry name" value="CinA-like_C"/>
</dbReference>
<dbReference type="Pfam" id="PF02464">
    <property type="entry name" value="CinA"/>
    <property type="match status" value="1"/>
</dbReference>
<feature type="domain" description="CinA C-terminal" evidence="1">
    <location>
        <begin position="25"/>
        <end position="173"/>
    </location>
</feature>
<dbReference type="Proteomes" id="UP000288405">
    <property type="component" value="Unassembled WGS sequence"/>
</dbReference>
<comment type="caution">
    <text evidence="2">The sequence shown here is derived from an EMBL/GenBank/DDBJ whole genome shotgun (WGS) entry which is preliminary data.</text>
</comment>
<protein>
    <submittedName>
        <fullName evidence="2">Damage-inducible protein CinA</fullName>
    </submittedName>
</protein>
<name>A0A432WRG4_9GAMM</name>
<reference evidence="2 3" key="1">
    <citation type="journal article" date="2011" name="Front. Microbiol.">
        <title>Genomic signatures of strain selection and enhancement in Bacillus atrophaeus var. globigii, a historical biowarfare simulant.</title>
        <authorList>
            <person name="Gibbons H.S."/>
            <person name="Broomall S.M."/>
            <person name="McNew L.A."/>
            <person name="Daligault H."/>
            <person name="Chapman C."/>
            <person name="Bruce D."/>
            <person name="Karavis M."/>
            <person name="Krepps M."/>
            <person name="McGregor P.A."/>
            <person name="Hong C."/>
            <person name="Park K.H."/>
            <person name="Akmal A."/>
            <person name="Feldman A."/>
            <person name="Lin J.S."/>
            <person name="Chang W.E."/>
            <person name="Higgs B.W."/>
            <person name="Demirev P."/>
            <person name="Lindquist J."/>
            <person name="Liem A."/>
            <person name="Fochler E."/>
            <person name="Read T.D."/>
            <person name="Tapia R."/>
            <person name="Johnson S."/>
            <person name="Bishop-Lilly K.A."/>
            <person name="Detter C."/>
            <person name="Han C."/>
            <person name="Sozhamannan S."/>
            <person name="Rosenzweig C.N."/>
            <person name="Skowronski E.W."/>
        </authorList>
    </citation>
    <scope>NUCLEOTIDE SEQUENCE [LARGE SCALE GENOMIC DNA]</scope>
    <source>
        <strain evidence="2 3">GYP-17</strain>
    </source>
</reference>
<dbReference type="NCBIfam" id="TIGR00199">
    <property type="entry name" value="PncC_domain"/>
    <property type="match status" value="1"/>
</dbReference>
<evidence type="ECO:0000259" key="1">
    <source>
        <dbReference type="Pfam" id="PF02464"/>
    </source>
</evidence>
<dbReference type="Gene3D" id="3.90.950.20">
    <property type="entry name" value="CinA-like"/>
    <property type="match status" value="1"/>
</dbReference>
<dbReference type="EMBL" id="PIPM01000001">
    <property type="protein sequence ID" value="RUO36364.1"/>
    <property type="molecule type" value="Genomic_DNA"/>
</dbReference>
<gene>
    <name evidence="2" type="ORF">CWE11_00645</name>
</gene>
<accession>A0A432WRG4</accession>
<sequence>MREQDFQLTGIFGVNLETELSESLHALASLLKQRYWRLGSAESCTGGGLAYACTALSGSSDWFEGSIVSYSNAMKINLLGVPVETLKAFGAVSHETAEAMVRGLQTALGVQAAVSITGIAGPTGGTANKPVGTVCFGFAMDKNTWTDIQYFHGERDEVRRQSIIYAVSQIIKYLRENK</sequence>
<dbReference type="InterPro" id="IPR008136">
    <property type="entry name" value="CinA_C"/>
</dbReference>
<dbReference type="AlphaFoldDB" id="A0A432WRG4"/>
<proteinExistence type="predicted"/>
<evidence type="ECO:0000313" key="3">
    <source>
        <dbReference type="Proteomes" id="UP000288405"/>
    </source>
</evidence>
<organism evidence="2 3">
    <name type="scientific">Aliidiomarina sanyensis</name>
    <dbReference type="NCBI Taxonomy" id="1249555"/>
    <lineage>
        <taxon>Bacteria</taxon>
        <taxon>Pseudomonadati</taxon>
        <taxon>Pseudomonadota</taxon>
        <taxon>Gammaproteobacteria</taxon>
        <taxon>Alteromonadales</taxon>
        <taxon>Idiomarinaceae</taxon>
        <taxon>Aliidiomarina</taxon>
    </lineage>
</organism>
<keyword evidence="3" id="KW-1185">Reference proteome</keyword>
<dbReference type="SUPFAM" id="SSF142433">
    <property type="entry name" value="CinA-like"/>
    <property type="match status" value="1"/>
</dbReference>